<feature type="region of interest" description="Disordered" evidence="5">
    <location>
        <begin position="1"/>
        <end position="28"/>
    </location>
</feature>
<evidence type="ECO:0000256" key="2">
    <source>
        <dbReference type="ARBA" id="ARBA00022692"/>
    </source>
</evidence>
<evidence type="ECO:0000313" key="8">
    <source>
        <dbReference type="Proteomes" id="UP001153069"/>
    </source>
</evidence>
<evidence type="ECO:0000256" key="4">
    <source>
        <dbReference type="ARBA" id="ARBA00022989"/>
    </source>
</evidence>
<dbReference type="PANTHER" id="PTHR46025">
    <property type="entry name" value="XYLOSYLTRANSFERASE OXT"/>
    <property type="match status" value="1"/>
</dbReference>
<protein>
    <recommendedName>
        <fullName evidence="9">Protein xylosyltransferase</fullName>
    </recommendedName>
</protein>
<evidence type="ECO:0008006" key="9">
    <source>
        <dbReference type="Google" id="ProtNLM"/>
    </source>
</evidence>
<keyword evidence="4 6" id="KW-1133">Transmembrane helix</keyword>
<keyword evidence="3" id="KW-0735">Signal-anchor</keyword>
<sequence length="586" mass="66793">MVQIRRRRVQEDDGDEESRMSASLRRRSKLQATSDSSLKSCLQFLLMSSIIPALFFFRFARDDLGSFLHYKLTIPDSLPAPFDFLPDLLRNYAEEIRMYTSELDHEWLDSDIVELHHCRSILTSERMGWTNFTEWASPLVNRTRYELHEANPALSDQQLDNMQQEIILELLELYAMHYGFCNFHRYRPALVKDSKAFEDTSKLDAPANSARCAFVITVLANDSTHVKRLIQAIHMPHHYIVLHLDQQANEELKTELLELAELYENLELVQFGTIRADREDSMSGIHLKIMRWLTIELGLVFDYHVTLDGASFPLLNAEELARYLFASSHSIWLGTLTEQGNLATKTQTKRLTHARLTTTSIPATVSLGKIFSEKVTLPPELASAAQANRLLLNHKTTKGSYAIFSQDLIRRLLSSPAALQLLASSKYACCSTSFDNYDWMGALELLGVWVNEDSFSIPNQAKQYTSMFQLWGGTDNCGDALRDDLATDSAMLSTNPSHCYRIEHPQVVKVVMGKKFNTTAFVETDYSIPKDQLLVKGEGEVWKHLKSAKKVGFLFARQFDSTHPQSVALLNAIEQEWLEGHDEEQV</sequence>
<keyword evidence="6" id="KW-0472">Membrane</keyword>
<proteinExistence type="predicted"/>
<dbReference type="GO" id="GO:0050650">
    <property type="term" value="P:chondroitin sulfate proteoglycan biosynthetic process"/>
    <property type="evidence" value="ECO:0007669"/>
    <property type="project" value="TreeGrafter"/>
</dbReference>
<evidence type="ECO:0000256" key="3">
    <source>
        <dbReference type="ARBA" id="ARBA00022968"/>
    </source>
</evidence>
<dbReference type="GO" id="GO:0015012">
    <property type="term" value="P:heparan sulfate proteoglycan biosynthetic process"/>
    <property type="evidence" value="ECO:0007669"/>
    <property type="project" value="TreeGrafter"/>
</dbReference>
<dbReference type="GO" id="GO:0030158">
    <property type="term" value="F:protein xylosyltransferase activity"/>
    <property type="evidence" value="ECO:0007669"/>
    <property type="project" value="InterPro"/>
</dbReference>
<dbReference type="OrthoDB" id="2019572at2759"/>
<accession>A0A9N8DF22</accession>
<evidence type="ECO:0000256" key="5">
    <source>
        <dbReference type="SAM" id="MobiDB-lite"/>
    </source>
</evidence>
<comment type="subcellular location">
    <subcellularLocation>
        <location evidence="1">Golgi apparatus membrane</location>
        <topology evidence="1">Single-pass type II membrane protein</topology>
    </subcellularLocation>
</comment>
<evidence type="ECO:0000256" key="1">
    <source>
        <dbReference type="ARBA" id="ARBA00004323"/>
    </source>
</evidence>
<comment type="caution">
    <text evidence="7">The sequence shown here is derived from an EMBL/GenBank/DDBJ whole genome shotgun (WGS) entry which is preliminary data.</text>
</comment>
<name>A0A9N8DF22_9STRA</name>
<evidence type="ECO:0000313" key="7">
    <source>
        <dbReference type="EMBL" id="CAB9499516.1"/>
    </source>
</evidence>
<dbReference type="Proteomes" id="UP001153069">
    <property type="component" value="Unassembled WGS sequence"/>
</dbReference>
<keyword evidence="2 6" id="KW-0812">Transmembrane</keyword>
<evidence type="ECO:0000256" key="6">
    <source>
        <dbReference type="SAM" id="Phobius"/>
    </source>
</evidence>
<organism evidence="7 8">
    <name type="scientific">Seminavis robusta</name>
    <dbReference type="NCBI Taxonomy" id="568900"/>
    <lineage>
        <taxon>Eukaryota</taxon>
        <taxon>Sar</taxon>
        <taxon>Stramenopiles</taxon>
        <taxon>Ochrophyta</taxon>
        <taxon>Bacillariophyta</taxon>
        <taxon>Bacillariophyceae</taxon>
        <taxon>Bacillariophycidae</taxon>
        <taxon>Naviculales</taxon>
        <taxon>Naviculaceae</taxon>
        <taxon>Seminavis</taxon>
    </lineage>
</organism>
<dbReference type="InterPro" id="IPR043538">
    <property type="entry name" value="XYLT"/>
</dbReference>
<dbReference type="AlphaFoldDB" id="A0A9N8DF22"/>
<reference evidence="7" key="1">
    <citation type="submission" date="2020-06" db="EMBL/GenBank/DDBJ databases">
        <authorList>
            <consortium name="Plant Systems Biology data submission"/>
        </authorList>
    </citation>
    <scope>NUCLEOTIDE SEQUENCE</scope>
    <source>
        <strain evidence="7">D6</strain>
    </source>
</reference>
<gene>
    <name evidence="7" type="ORF">SEMRO_63_G035680.1</name>
</gene>
<keyword evidence="8" id="KW-1185">Reference proteome</keyword>
<dbReference type="PANTHER" id="PTHR46025:SF3">
    <property type="entry name" value="XYLOSYLTRANSFERASE OXT"/>
    <property type="match status" value="1"/>
</dbReference>
<dbReference type="EMBL" id="CAICTM010000062">
    <property type="protein sequence ID" value="CAB9499516.1"/>
    <property type="molecule type" value="Genomic_DNA"/>
</dbReference>
<feature type="transmembrane region" description="Helical" evidence="6">
    <location>
        <begin position="41"/>
        <end position="60"/>
    </location>
</feature>
<dbReference type="GO" id="GO:0000139">
    <property type="term" value="C:Golgi membrane"/>
    <property type="evidence" value="ECO:0007669"/>
    <property type="project" value="UniProtKB-SubCell"/>
</dbReference>